<keyword evidence="2" id="KW-1185">Reference proteome</keyword>
<organism evidence="1 2">
    <name type="scientific">Zoarces viviparus</name>
    <name type="common">Viviparous eelpout</name>
    <name type="synonym">Blennius viviparus</name>
    <dbReference type="NCBI Taxonomy" id="48416"/>
    <lineage>
        <taxon>Eukaryota</taxon>
        <taxon>Metazoa</taxon>
        <taxon>Chordata</taxon>
        <taxon>Craniata</taxon>
        <taxon>Vertebrata</taxon>
        <taxon>Euteleostomi</taxon>
        <taxon>Actinopterygii</taxon>
        <taxon>Neopterygii</taxon>
        <taxon>Teleostei</taxon>
        <taxon>Neoteleostei</taxon>
        <taxon>Acanthomorphata</taxon>
        <taxon>Eupercaria</taxon>
        <taxon>Perciformes</taxon>
        <taxon>Cottioidei</taxon>
        <taxon>Zoarcales</taxon>
        <taxon>Zoarcidae</taxon>
        <taxon>Zoarcinae</taxon>
        <taxon>Zoarces</taxon>
    </lineage>
</organism>
<comment type="caution">
    <text evidence="1">The sequence shown here is derived from an EMBL/GenBank/DDBJ whole genome shotgun (WGS) entry which is preliminary data.</text>
</comment>
<protein>
    <submittedName>
        <fullName evidence="1">Uncharacterized protein</fullName>
    </submittedName>
</protein>
<dbReference type="EMBL" id="JBCEZU010000112">
    <property type="protein sequence ID" value="KAK9528098.1"/>
    <property type="molecule type" value="Genomic_DNA"/>
</dbReference>
<evidence type="ECO:0000313" key="1">
    <source>
        <dbReference type="EMBL" id="KAK9528098.1"/>
    </source>
</evidence>
<evidence type="ECO:0000313" key="2">
    <source>
        <dbReference type="Proteomes" id="UP001488805"/>
    </source>
</evidence>
<accession>A0AAW1F0B0</accession>
<sequence length="99" mass="11031">MALYVLHTLSAIQDGETINATARVNAQDYIGQLMKYETIITAQIFLRIFQVTSPVSKYLQTSGMDILTAHQMVAAAEAELKDMTRDFQSVKTAADKFVQ</sequence>
<reference evidence="1 2" key="1">
    <citation type="journal article" date="2024" name="Genome Biol. Evol.">
        <title>Chromosome-level genome assembly of the viviparous eelpout Zoarces viviparus.</title>
        <authorList>
            <person name="Fuhrmann N."/>
            <person name="Brasseur M.V."/>
            <person name="Bakowski C.E."/>
            <person name="Podsiadlowski L."/>
            <person name="Prost S."/>
            <person name="Krehenwinkel H."/>
            <person name="Mayer C."/>
        </authorList>
    </citation>
    <scope>NUCLEOTIDE SEQUENCE [LARGE SCALE GENOMIC DNA]</scope>
    <source>
        <strain evidence="1">NO-MEL_2022_Ind0_liver</strain>
    </source>
</reference>
<proteinExistence type="predicted"/>
<name>A0AAW1F0B0_ZOAVI</name>
<gene>
    <name evidence="1" type="ORF">VZT92_014591</name>
</gene>
<dbReference type="Proteomes" id="UP001488805">
    <property type="component" value="Unassembled WGS sequence"/>
</dbReference>
<dbReference type="AlphaFoldDB" id="A0AAW1F0B0"/>